<dbReference type="Pfam" id="PF09643">
    <property type="entry name" value="YopX"/>
    <property type="match status" value="1"/>
</dbReference>
<comment type="caution">
    <text evidence="2">The sequence shown here is derived from an EMBL/GenBank/DDBJ whole genome shotgun (WGS) entry which is preliminary data.</text>
</comment>
<evidence type="ECO:0000313" key="2">
    <source>
        <dbReference type="EMBL" id="KLV27391.1"/>
    </source>
</evidence>
<dbReference type="InterPro" id="IPR023385">
    <property type="entry name" value="YopX-like_C"/>
</dbReference>
<name>A0A0J1IN45_NIACI</name>
<evidence type="ECO:0000313" key="3">
    <source>
        <dbReference type="Proteomes" id="UP000036045"/>
    </source>
</evidence>
<dbReference type="AlphaFoldDB" id="A0A0J1IN45"/>
<dbReference type="SUPFAM" id="SSF159006">
    <property type="entry name" value="YopX-like"/>
    <property type="match status" value="1"/>
</dbReference>
<reference evidence="2 3" key="1">
    <citation type="submission" date="2015-05" db="EMBL/GenBank/DDBJ databases">
        <title>Whole genome sequence and identification of bacterial endophytes from Costus igneus.</title>
        <authorList>
            <person name="Lee Y.P."/>
            <person name="Gan H.M."/>
            <person name="Eng W."/>
            <person name="Wheatley M.S."/>
            <person name="Caraballo A."/>
            <person name="Polter S."/>
            <person name="Savka M.A."/>
            <person name="Hudson A.O."/>
        </authorList>
    </citation>
    <scope>NUCLEOTIDE SEQUENCE [LARGE SCALE GENOMIC DNA]</scope>
    <source>
        <strain evidence="2 3">RIT379</strain>
    </source>
</reference>
<dbReference type="InterPro" id="IPR019096">
    <property type="entry name" value="YopX_protein"/>
</dbReference>
<proteinExistence type="predicted"/>
<evidence type="ECO:0000259" key="1">
    <source>
        <dbReference type="Pfam" id="PF09643"/>
    </source>
</evidence>
<dbReference type="Proteomes" id="UP000036045">
    <property type="component" value="Unassembled WGS sequence"/>
</dbReference>
<dbReference type="InterPro" id="IPR010024">
    <property type="entry name" value="CHP16711"/>
</dbReference>
<protein>
    <recommendedName>
        <fullName evidence="1">YopX protein domain-containing protein</fullName>
    </recommendedName>
</protein>
<dbReference type="Gene3D" id="2.30.30.290">
    <property type="entry name" value="YopX-like domains"/>
    <property type="match status" value="1"/>
</dbReference>
<dbReference type="PATRIC" id="fig|1397.4.peg.4081"/>
<sequence length="104" mass="11686">MEEQAMLYTEIGPVECELVSMGEFTGLKDKNGVEIYEGDIVETVYDAELFIGVVVFDLSELDFKATNGKENYGSNFQYLPCCEEVIVIGNIYQNPELLERGEKA</sequence>
<organism evidence="2 3">
    <name type="scientific">Niallia circulans</name>
    <name type="common">Bacillus circulans</name>
    <dbReference type="NCBI Taxonomy" id="1397"/>
    <lineage>
        <taxon>Bacteria</taxon>
        <taxon>Bacillati</taxon>
        <taxon>Bacillota</taxon>
        <taxon>Bacilli</taxon>
        <taxon>Bacillales</taxon>
        <taxon>Bacillaceae</taxon>
        <taxon>Niallia</taxon>
    </lineage>
</organism>
<keyword evidence="3" id="KW-1185">Reference proteome</keyword>
<dbReference type="EMBL" id="LDPH01000004">
    <property type="protein sequence ID" value="KLV27391.1"/>
    <property type="molecule type" value="Genomic_DNA"/>
</dbReference>
<accession>A0A0J1IN45</accession>
<feature type="domain" description="YopX protein" evidence="1">
    <location>
        <begin position="20"/>
        <end position="99"/>
    </location>
</feature>
<dbReference type="NCBIfam" id="TIGR01671">
    <property type="entry name" value="phage_TIGR01671"/>
    <property type="match status" value="1"/>
</dbReference>
<gene>
    <name evidence="2" type="ORF">ABW02_06990</name>
</gene>